<feature type="transmembrane region" description="Helical" evidence="2">
    <location>
        <begin position="428"/>
        <end position="448"/>
    </location>
</feature>
<keyword evidence="5" id="KW-1185">Reference proteome</keyword>
<dbReference type="RefSeq" id="XP_001748701.1">
    <property type="nucleotide sequence ID" value="XM_001748649.1"/>
</dbReference>
<accession>A9V7H7</accession>
<dbReference type="Proteomes" id="UP000001357">
    <property type="component" value="Unassembled WGS sequence"/>
</dbReference>
<evidence type="ECO:0000256" key="3">
    <source>
        <dbReference type="SAM" id="SignalP"/>
    </source>
</evidence>
<feature type="chain" id="PRO_5002742774" evidence="3">
    <location>
        <begin position="32"/>
        <end position="562"/>
    </location>
</feature>
<keyword evidence="3" id="KW-0732">Signal</keyword>
<reference evidence="4 5" key="1">
    <citation type="journal article" date="2008" name="Nature">
        <title>The genome of the choanoflagellate Monosiga brevicollis and the origin of metazoans.</title>
        <authorList>
            <consortium name="JGI Sequencing"/>
            <person name="King N."/>
            <person name="Westbrook M.J."/>
            <person name="Young S.L."/>
            <person name="Kuo A."/>
            <person name="Abedin M."/>
            <person name="Chapman J."/>
            <person name="Fairclough S."/>
            <person name="Hellsten U."/>
            <person name="Isogai Y."/>
            <person name="Letunic I."/>
            <person name="Marr M."/>
            <person name="Pincus D."/>
            <person name="Putnam N."/>
            <person name="Rokas A."/>
            <person name="Wright K.J."/>
            <person name="Zuzow R."/>
            <person name="Dirks W."/>
            <person name="Good M."/>
            <person name="Goodstein D."/>
            <person name="Lemons D."/>
            <person name="Li W."/>
            <person name="Lyons J.B."/>
            <person name="Morris A."/>
            <person name="Nichols S."/>
            <person name="Richter D.J."/>
            <person name="Salamov A."/>
            <person name="Bork P."/>
            <person name="Lim W.A."/>
            <person name="Manning G."/>
            <person name="Miller W.T."/>
            <person name="McGinnis W."/>
            <person name="Shapiro H."/>
            <person name="Tjian R."/>
            <person name="Grigoriev I.V."/>
            <person name="Rokhsar D."/>
        </authorList>
    </citation>
    <scope>NUCLEOTIDE SEQUENCE [LARGE SCALE GENOMIC DNA]</scope>
    <source>
        <strain evidence="5">MX1 / ATCC 50154</strain>
    </source>
</reference>
<keyword evidence="2" id="KW-0812">Transmembrane</keyword>
<evidence type="ECO:0000313" key="5">
    <source>
        <dbReference type="Proteomes" id="UP000001357"/>
    </source>
</evidence>
<keyword evidence="2" id="KW-0472">Membrane</keyword>
<dbReference type="InParanoid" id="A9V7H7"/>
<feature type="region of interest" description="Disordered" evidence="1">
    <location>
        <begin position="480"/>
        <end position="535"/>
    </location>
</feature>
<name>A9V7H7_MONBE</name>
<proteinExistence type="predicted"/>
<dbReference type="GeneID" id="5893868"/>
<gene>
    <name evidence="4" type="ORF">MONBRDRAFT_33785</name>
</gene>
<keyword evidence="2" id="KW-1133">Transmembrane helix</keyword>
<dbReference type="KEGG" id="mbr:MONBRDRAFT_33785"/>
<evidence type="ECO:0000256" key="2">
    <source>
        <dbReference type="SAM" id="Phobius"/>
    </source>
</evidence>
<dbReference type="AlphaFoldDB" id="A9V7H7"/>
<protein>
    <submittedName>
        <fullName evidence="4">Uncharacterized protein</fullName>
    </submittedName>
</protein>
<evidence type="ECO:0000313" key="4">
    <source>
        <dbReference type="EMBL" id="EDQ86588.1"/>
    </source>
</evidence>
<sequence length="562" mass="60438">MARPIQLVTPQGQILISVLLLIVAGSMPAHAFRTPYCDTVCQNEIAACEEATICGPALVCATDAGHDCLEDISCATDCLTKAAGGSVIGALQELPIVQPLVQCYTTCVQDENDVTMTRDFFGSCLVDGPCEAALDTCIRVPGSNESRCLHVLYCAAVKANLVCFDDNYCADFCSKLYASARVESAALIHCYFNNTCDIESTLQQGLSTLTPAQQNCVSDKCAAIGASCTLNMECLYGLNCYFTSISGQKCEGAACVTTCRRTVDPDTIPDYDDTAVCAAQCLQPTLEISRVTVSLNLTFIGITHALVQESLHLVRAAFLFLLGSSQHTDMKMVNISNIDAAIQITFEILHPDLDDIIYNISLIDAHSDLLLKSIRDEAEDEDEAELLQAWQGALSSKVANVIYDGMSLTTTTSTTVLAASHPPNRTGAIVGAVLGSIILCSAIGFLAWRWRKKQDSDGSNYTFANPLSRGDREVEVDADVPLTPRPSTVASPSPMELDEPQTPKPVPVELDSAPFPEFPPMDLNEEPTQLGAPRYNPAYASIGATIQQLEEDPEDVTAWSEA</sequence>
<organism evidence="4 5">
    <name type="scientific">Monosiga brevicollis</name>
    <name type="common">Choanoflagellate</name>
    <dbReference type="NCBI Taxonomy" id="81824"/>
    <lineage>
        <taxon>Eukaryota</taxon>
        <taxon>Choanoflagellata</taxon>
        <taxon>Craspedida</taxon>
        <taxon>Salpingoecidae</taxon>
        <taxon>Monosiga</taxon>
    </lineage>
</organism>
<feature type="signal peptide" evidence="3">
    <location>
        <begin position="1"/>
        <end position="31"/>
    </location>
</feature>
<dbReference type="EMBL" id="CH991565">
    <property type="protein sequence ID" value="EDQ86588.1"/>
    <property type="molecule type" value="Genomic_DNA"/>
</dbReference>
<evidence type="ECO:0000256" key="1">
    <source>
        <dbReference type="SAM" id="MobiDB-lite"/>
    </source>
</evidence>